<feature type="region of interest" description="Disordered" evidence="1">
    <location>
        <begin position="1"/>
        <end position="100"/>
    </location>
</feature>
<dbReference type="Gramene" id="TuG1812G0400002801.01.T01">
    <property type="protein sequence ID" value="TuG1812G0400002801.01.T01"/>
    <property type="gene ID" value="TuG1812G0400002801.01"/>
</dbReference>
<dbReference type="EnsemblPlants" id="TuG1812G0400002801.01.T01">
    <property type="protein sequence ID" value="TuG1812G0400002801.01.T01"/>
    <property type="gene ID" value="TuG1812G0400002801.01"/>
</dbReference>
<sequence length="125" mass="13624">MVGVTHNSDELISGETNGRPAVAACMRRRGRRPDARRPLSASPPNPAATSSLRPPHLRASLGRRRPKLSRLPSRSAKITGGRTPRAELQSSTAAGRKKKKGSYICLSLVVNTLPWNRRSAYPCIM</sequence>
<protein>
    <submittedName>
        <fullName evidence="2">Uncharacterized protein</fullName>
    </submittedName>
</protein>
<proteinExistence type="predicted"/>
<dbReference type="EnsemblPlants" id="TuG1812G0400002789.01.T01">
    <property type="protein sequence ID" value="TuG1812G0400002789.01.T01"/>
    <property type="gene ID" value="TuG1812G0400002789.01"/>
</dbReference>
<dbReference type="EnsemblPlants" id="TuG1812G0400002801.01.T02">
    <property type="protein sequence ID" value="TuG1812G0400002801.01.T02"/>
    <property type="gene ID" value="TuG1812G0400002801.01"/>
</dbReference>
<dbReference type="AlphaFoldDB" id="A0A8R7UAG9"/>
<name>A0A8R7UAG9_TRIUA</name>
<dbReference type="Gramene" id="TuG1812G0400002801.01.T02">
    <property type="protein sequence ID" value="TuG1812G0400002801.01.T02"/>
    <property type="gene ID" value="TuG1812G0400002801.01"/>
</dbReference>
<dbReference type="Gramene" id="TuG1812G0400002789.01.T02">
    <property type="protein sequence ID" value="TuG1812G0400002789.01.T02"/>
    <property type="gene ID" value="TuG1812G0400002789.01"/>
</dbReference>
<accession>A0A8R7UAG9</accession>
<reference evidence="2" key="3">
    <citation type="submission" date="2022-06" db="UniProtKB">
        <authorList>
            <consortium name="EnsemblPlants"/>
        </authorList>
    </citation>
    <scope>IDENTIFICATION</scope>
</reference>
<reference evidence="2" key="2">
    <citation type="submission" date="2018-03" db="EMBL/GenBank/DDBJ databases">
        <title>The Triticum urartu genome reveals the dynamic nature of wheat genome evolution.</title>
        <authorList>
            <person name="Ling H."/>
            <person name="Ma B."/>
            <person name="Shi X."/>
            <person name="Liu H."/>
            <person name="Dong L."/>
            <person name="Sun H."/>
            <person name="Cao Y."/>
            <person name="Gao Q."/>
            <person name="Zheng S."/>
            <person name="Li Y."/>
            <person name="Yu Y."/>
            <person name="Du H."/>
            <person name="Qi M."/>
            <person name="Li Y."/>
            <person name="Yu H."/>
            <person name="Cui Y."/>
            <person name="Wang N."/>
            <person name="Chen C."/>
            <person name="Wu H."/>
            <person name="Zhao Y."/>
            <person name="Zhang J."/>
            <person name="Li Y."/>
            <person name="Zhou W."/>
            <person name="Zhang B."/>
            <person name="Hu W."/>
            <person name="Eijk M."/>
            <person name="Tang J."/>
            <person name="Witsenboer H."/>
            <person name="Zhao S."/>
            <person name="Li Z."/>
            <person name="Zhang A."/>
            <person name="Wang D."/>
            <person name="Liang C."/>
        </authorList>
    </citation>
    <scope>NUCLEOTIDE SEQUENCE [LARGE SCALE GENOMIC DNA]</scope>
    <source>
        <strain evidence="2">cv. G1812</strain>
    </source>
</reference>
<evidence type="ECO:0000256" key="1">
    <source>
        <dbReference type="SAM" id="MobiDB-lite"/>
    </source>
</evidence>
<dbReference type="Gramene" id="TuG1812G0400002789.01.T01">
    <property type="protein sequence ID" value="TuG1812G0400002789.01.T01"/>
    <property type="gene ID" value="TuG1812G0400002789.01"/>
</dbReference>
<reference evidence="3" key="1">
    <citation type="journal article" date="2013" name="Nature">
        <title>Draft genome of the wheat A-genome progenitor Triticum urartu.</title>
        <authorList>
            <person name="Ling H.Q."/>
            <person name="Zhao S."/>
            <person name="Liu D."/>
            <person name="Wang J."/>
            <person name="Sun H."/>
            <person name="Zhang C."/>
            <person name="Fan H."/>
            <person name="Li D."/>
            <person name="Dong L."/>
            <person name="Tao Y."/>
            <person name="Gao C."/>
            <person name="Wu H."/>
            <person name="Li Y."/>
            <person name="Cui Y."/>
            <person name="Guo X."/>
            <person name="Zheng S."/>
            <person name="Wang B."/>
            <person name="Yu K."/>
            <person name="Liang Q."/>
            <person name="Yang W."/>
            <person name="Lou X."/>
            <person name="Chen J."/>
            <person name="Feng M."/>
            <person name="Jian J."/>
            <person name="Zhang X."/>
            <person name="Luo G."/>
            <person name="Jiang Y."/>
            <person name="Liu J."/>
            <person name="Wang Z."/>
            <person name="Sha Y."/>
            <person name="Zhang B."/>
            <person name="Wu H."/>
            <person name="Tang D."/>
            <person name="Shen Q."/>
            <person name="Xue P."/>
            <person name="Zou S."/>
            <person name="Wang X."/>
            <person name="Liu X."/>
            <person name="Wang F."/>
            <person name="Yang Y."/>
            <person name="An X."/>
            <person name="Dong Z."/>
            <person name="Zhang K."/>
            <person name="Zhang X."/>
            <person name="Luo M.C."/>
            <person name="Dvorak J."/>
            <person name="Tong Y."/>
            <person name="Wang J."/>
            <person name="Yang H."/>
            <person name="Li Z."/>
            <person name="Wang D."/>
            <person name="Zhang A."/>
            <person name="Wang J."/>
        </authorList>
    </citation>
    <scope>NUCLEOTIDE SEQUENCE</scope>
    <source>
        <strain evidence="3">cv. G1812</strain>
    </source>
</reference>
<organism evidence="2 3">
    <name type="scientific">Triticum urartu</name>
    <name type="common">Red wild einkorn</name>
    <name type="synonym">Crithodium urartu</name>
    <dbReference type="NCBI Taxonomy" id="4572"/>
    <lineage>
        <taxon>Eukaryota</taxon>
        <taxon>Viridiplantae</taxon>
        <taxon>Streptophyta</taxon>
        <taxon>Embryophyta</taxon>
        <taxon>Tracheophyta</taxon>
        <taxon>Spermatophyta</taxon>
        <taxon>Magnoliopsida</taxon>
        <taxon>Liliopsida</taxon>
        <taxon>Poales</taxon>
        <taxon>Poaceae</taxon>
        <taxon>BOP clade</taxon>
        <taxon>Pooideae</taxon>
        <taxon>Triticodae</taxon>
        <taxon>Triticeae</taxon>
        <taxon>Triticinae</taxon>
        <taxon>Triticum</taxon>
    </lineage>
</organism>
<evidence type="ECO:0000313" key="3">
    <source>
        <dbReference type="Proteomes" id="UP000015106"/>
    </source>
</evidence>
<evidence type="ECO:0000313" key="2">
    <source>
        <dbReference type="EnsemblPlants" id="TuG1812G0400002789.01.T02"/>
    </source>
</evidence>
<keyword evidence="3" id="KW-1185">Reference proteome</keyword>
<dbReference type="Proteomes" id="UP000015106">
    <property type="component" value="Chromosome 4"/>
</dbReference>
<dbReference type="EnsemblPlants" id="TuG1812G0400002789.01.T02">
    <property type="protein sequence ID" value="TuG1812G0400002789.01.T02"/>
    <property type="gene ID" value="TuG1812G0400002789.01"/>
</dbReference>